<dbReference type="RefSeq" id="WP_055543582.1">
    <property type="nucleotide sequence ID" value="NZ_CP023699.1"/>
</dbReference>
<dbReference type="EMBL" id="CP023699">
    <property type="protein sequence ID" value="QEU95165.1"/>
    <property type="molecule type" value="Genomic_DNA"/>
</dbReference>
<accession>A0A5J6GMF9</accession>
<gene>
    <name evidence="1" type="ORF">CP970_33465</name>
</gene>
<evidence type="ECO:0000313" key="2">
    <source>
        <dbReference type="Proteomes" id="UP000325529"/>
    </source>
</evidence>
<reference evidence="1 2" key="1">
    <citation type="submission" date="2017-09" db="EMBL/GenBank/DDBJ databases">
        <authorList>
            <person name="Lee N."/>
            <person name="Cho B.-K."/>
        </authorList>
    </citation>
    <scope>NUCLEOTIDE SEQUENCE [LARGE SCALE GENOMIC DNA]</scope>
    <source>
        <strain evidence="1 2">ATCC 12853</strain>
    </source>
</reference>
<protein>
    <submittedName>
        <fullName evidence="1">Uncharacterized protein</fullName>
    </submittedName>
</protein>
<dbReference type="OrthoDB" id="3855646at2"/>
<evidence type="ECO:0000313" key="1">
    <source>
        <dbReference type="EMBL" id="QEU95165.1"/>
    </source>
</evidence>
<dbReference type="Proteomes" id="UP000325529">
    <property type="component" value="Chromosome"/>
</dbReference>
<proteinExistence type="predicted"/>
<dbReference type="AlphaFoldDB" id="A0A5J6GMF9"/>
<name>A0A5J6GMF9_STRKN</name>
<dbReference type="KEGG" id="ska:CP970_33465"/>
<sequence>MVQPTPTPARICGNCDGFATVKVTLGGRDRHGHLRTITAHCMACRGAVTVSSARTREGARV</sequence>
<keyword evidence="2" id="KW-1185">Reference proteome</keyword>
<organism evidence="1 2">
    <name type="scientific">Streptomyces kanamyceticus</name>
    <dbReference type="NCBI Taxonomy" id="1967"/>
    <lineage>
        <taxon>Bacteria</taxon>
        <taxon>Bacillati</taxon>
        <taxon>Actinomycetota</taxon>
        <taxon>Actinomycetes</taxon>
        <taxon>Kitasatosporales</taxon>
        <taxon>Streptomycetaceae</taxon>
        <taxon>Streptomyces</taxon>
    </lineage>
</organism>